<dbReference type="PANTHER" id="PTHR21228:SF40">
    <property type="entry name" value="LD45607P"/>
    <property type="match status" value="1"/>
</dbReference>
<sequence length="628" mass="69616">MHMDGDEYLPMAMLARLEELVRVKMDEFIPQGVSNCIWGFASLNKNKGLELRPDTVSRFGDGIVRLASGFKSMELSNIVWAIASMNLSGLSGGLPREVMVALDDAMCRSIASDPDTFSSQSVANTLWAAGNAPDVVTLSPRLMDALASVSCDKFHTFTPQGMTNTIWGFACNGHHPGDELMDKMREAWKRSGHTYIVTELANILWAFHVLKTYPGPECLAVVGERMLTLTDEDLHVQTLANMMYSFAQFEHLPGRATMDRVEDLCARAFRSADVGEPGSVTPASNSLSNLIWAFGVLKYKPSEEFFAAFDAVVSSTLGDFNDQGVSNVLFTYANLNHNPGAQLLDALARRCADFISVYAPQGVANTVWAWVVLDGAKYPPPALLRLYAERISKTRDEDFSKIDRVQLFQSHLALKQFSNHDGELLSGEMLRSCERAWMEVSAGNLTISAIHRDVSETLTRMGIPHEIEFLTSDGLFSVDIALRGRKVAIEVDGPSHFFANKRRERMGADLLRAALMQSKGWTVRSRFSTSKAERFFLGSFLAVSSKTNERSSRRRLTKRAAAPSLPPSSPPFQVVSVPWYDWPSKYESKQSDQCEYMAGLLYDEAGLSVKDASQVLSHTDLHTTALAW</sequence>
<dbReference type="InterPro" id="IPR050870">
    <property type="entry name" value="FAST_kinase"/>
</dbReference>
<gene>
    <name evidence="1" type="ORF">MICPUCDRAFT_54337</name>
</gene>
<dbReference type="AlphaFoldDB" id="C1N927"/>
<dbReference type="eggNOG" id="ENOG502S18V">
    <property type="taxonomic scope" value="Eukaryota"/>
</dbReference>
<dbReference type="EMBL" id="GG663751">
    <property type="protein sequence ID" value="EEH51448.1"/>
    <property type="molecule type" value="Genomic_DNA"/>
</dbReference>
<dbReference type="OMA" id="WTNQAIN"/>
<dbReference type="GO" id="GO:0035770">
    <property type="term" value="C:ribonucleoprotein granule"/>
    <property type="evidence" value="ECO:0007669"/>
    <property type="project" value="TreeGrafter"/>
</dbReference>
<dbReference type="PANTHER" id="PTHR21228">
    <property type="entry name" value="FAST LEU-RICH DOMAIN-CONTAINING"/>
    <property type="match status" value="1"/>
</dbReference>
<dbReference type="GO" id="GO:0044528">
    <property type="term" value="P:regulation of mitochondrial mRNA stability"/>
    <property type="evidence" value="ECO:0007669"/>
    <property type="project" value="TreeGrafter"/>
</dbReference>
<dbReference type="Gene3D" id="3.40.960.10">
    <property type="entry name" value="VSR Endonuclease"/>
    <property type="match status" value="1"/>
</dbReference>
<evidence type="ECO:0000313" key="1">
    <source>
        <dbReference type="EMBL" id="EEH51448.1"/>
    </source>
</evidence>
<dbReference type="OrthoDB" id="498055at2759"/>
<reference evidence="1 2" key="1">
    <citation type="journal article" date="2009" name="Science">
        <title>Green evolution and dynamic adaptations revealed by genomes of the marine picoeukaryotes Micromonas.</title>
        <authorList>
            <person name="Worden A.Z."/>
            <person name="Lee J.H."/>
            <person name="Mock T."/>
            <person name="Rouze P."/>
            <person name="Simmons M.P."/>
            <person name="Aerts A.L."/>
            <person name="Allen A.E."/>
            <person name="Cuvelier M.L."/>
            <person name="Derelle E."/>
            <person name="Everett M.V."/>
            <person name="Foulon E."/>
            <person name="Grimwood J."/>
            <person name="Gundlach H."/>
            <person name="Henrissat B."/>
            <person name="Napoli C."/>
            <person name="McDonald S.M."/>
            <person name="Parker M.S."/>
            <person name="Rombauts S."/>
            <person name="Salamov A."/>
            <person name="Von Dassow P."/>
            <person name="Badger J.H."/>
            <person name="Coutinho P.M."/>
            <person name="Demir E."/>
            <person name="Dubchak I."/>
            <person name="Gentemann C."/>
            <person name="Eikrem W."/>
            <person name="Gready J.E."/>
            <person name="John U."/>
            <person name="Lanier W."/>
            <person name="Lindquist E.A."/>
            <person name="Lucas S."/>
            <person name="Mayer K.F."/>
            <person name="Moreau H."/>
            <person name="Not F."/>
            <person name="Otillar R."/>
            <person name="Panaud O."/>
            <person name="Pangilinan J."/>
            <person name="Paulsen I."/>
            <person name="Piegu B."/>
            <person name="Poliakov A."/>
            <person name="Robbens S."/>
            <person name="Schmutz J."/>
            <person name="Toulza E."/>
            <person name="Wyss T."/>
            <person name="Zelensky A."/>
            <person name="Zhou K."/>
            <person name="Armbrust E.V."/>
            <person name="Bhattacharya D."/>
            <person name="Goodenough U.W."/>
            <person name="Van de Peer Y."/>
            <person name="Grigoriev I.V."/>
        </authorList>
    </citation>
    <scope>NUCLEOTIDE SEQUENCE [LARGE SCALE GENOMIC DNA]</scope>
    <source>
        <strain evidence="1 2">CCMP1545</strain>
    </source>
</reference>
<dbReference type="GO" id="GO:0000963">
    <property type="term" value="P:mitochondrial RNA processing"/>
    <property type="evidence" value="ECO:0007669"/>
    <property type="project" value="TreeGrafter"/>
</dbReference>
<dbReference type="Proteomes" id="UP000001876">
    <property type="component" value="Unassembled WGS sequence"/>
</dbReference>
<accession>C1N927</accession>
<evidence type="ECO:0000313" key="2">
    <source>
        <dbReference type="Proteomes" id="UP000001876"/>
    </source>
</evidence>
<proteinExistence type="predicted"/>
<dbReference type="KEGG" id="mpp:MICPUCDRAFT_54337"/>
<organism evidence="2">
    <name type="scientific">Micromonas pusilla (strain CCMP1545)</name>
    <name type="common">Picoplanktonic green alga</name>
    <dbReference type="NCBI Taxonomy" id="564608"/>
    <lineage>
        <taxon>Eukaryota</taxon>
        <taxon>Viridiplantae</taxon>
        <taxon>Chlorophyta</taxon>
        <taxon>Mamiellophyceae</taxon>
        <taxon>Mamiellales</taxon>
        <taxon>Mamiellaceae</taxon>
        <taxon>Micromonas</taxon>
    </lineage>
</organism>
<dbReference type="GO" id="GO:0005759">
    <property type="term" value="C:mitochondrial matrix"/>
    <property type="evidence" value="ECO:0007669"/>
    <property type="project" value="TreeGrafter"/>
</dbReference>
<dbReference type="GO" id="GO:0003723">
    <property type="term" value="F:RNA binding"/>
    <property type="evidence" value="ECO:0007669"/>
    <property type="project" value="TreeGrafter"/>
</dbReference>
<dbReference type="RefSeq" id="XP_003064543.1">
    <property type="nucleotide sequence ID" value="XM_003064497.1"/>
</dbReference>
<protein>
    <submittedName>
        <fullName evidence="1">Predicted protein</fullName>
    </submittedName>
</protein>
<name>C1N927_MICPC</name>
<dbReference type="GeneID" id="9689984"/>
<keyword evidence="2" id="KW-1185">Reference proteome</keyword>